<protein>
    <submittedName>
        <fullName evidence="2">Uncharacterized protein</fullName>
    </submittedName>
</protein>
<reference evidence="2" key="2">
    <citation type="submission" date="2020-09" db="EMBL/GenBank/DDBJ databases">
        <title>Reference genome assembly for Australian Ascochyta lentis isolate Al4.</title>
        <authorList>
            <person name="Lee R.C."/>
            <person name="Farfan-Caceres L.M."/>
            <person name="Debler J.W."/>
            <person name="Williams A.H."/>
            <person name="Henares B.M."/>
        </authorList>
    </citation>
    <scope>NUCLEOTIDE SEQUENCE</scope>
    <source>
        <strain evidence="2">Al4</strain>
    </source>
</reference>
<name>A0A8H7MFE9_9PLEO</name>
<feature type="region of interest" description="Disordered" evidence="1">
    <location>
        <begin position="208"/>
        <end position="228"/>
    </location>
</feature>
<sequence>MSNLTASVGLRRDYHASHPQMFRRTFRCGHPDEFIEIRRNDGQRVHNLVTLALFQRQNQACSNGLEFTVARCLDCARKVKEEDDKDASVLLKRSIGAYRAGASSKLVSKSGTPYRNGFDDVLERYRLRDGKSVSKMPHRRVSEQEHQTFRLEAQAQAQSTGKLVAIPSKRICNVPILRADEDKSSIQPRIDTVIGEICYAEGDSGLSDTLSKDQNDKTLPSVSVQQDQYEDEHMKKIIIKRAGIAHFTPASSSASNHDKYPMTVIKANSSKPEPNVGPKISIMKGLAAKNEESLISNNTTSAPLQDAHVPRPKIVDILPSPGRESVLVEHLIDQPEAQTSTLCYYYTKEKATRLHTATEQYVNKDIEQNRLDIKKLP</sequence>
<dbReference type="Proteomes" id="UP000651452">
    <property type="component" value="Unassembled WGS sequence"/>
</dbReference>
<gene>
    <name evidence="2" type="ORF">EKO04_003669</name>
</gene>
<evidence type="ECO:0000256" key="1">
    <source>
        <dbReference type="SAM" id="MobiDB-lite"/>
    </source>
</evidence>
<organism evidence="2 3">
    <name type="scientific">Ascochyta lentis</name>
    <dbReference type="NCBI Taxonomy" id="205686"/>
    <lineage>
        <taxon>Eukaryota</taxon>
        <taxon>Fungi</taxon>
        <taxon>Dikarya</taxon>
        <taxon>Ascomycota</taxon>
        <taxon>Pezizomycotina</taxon>
        <taxon>Dothideomycetes</taxon>
        <taxon>Pleosporomycetidae</taxon>
        <taxon>Pleosporales</taxon>
        <taxon>Pleosporineae</taxon>
        <taxon>Didymellaceae</taxon>
        <taxon>Ascochyta</taxon>
    </lineage>
</organism>
<proteinExistence type="predicted"/>
<evidence type="ECO:0000313" key="2">
    <source>
        <dbReference type="EMBL" id="KAF9698646.1"/>
    </source>
</evidence>
<feature type="compositionally biased region" description="Polar residues" evidence="1">
    <location>
        <begin position="217"/>
        <end position="227"/>
    </location>
</feature>
<reference evidence="2" key="1">
    <citation type="submission" date="2018-12" db="EMBL/GenBank/DDBJ databases">
        <authorList>
            <person name="Syme R.A."/>
            <person name="Farfan-Caceres L."/>
            <person name="Lichtenzveig J."/>
        </authorList>
    </citation>
    <scope>NUCLEOTIDE SEQUENCE</scope>
    <source>
        <strain evidence="2">Al4</strain>
    </source>
</reference>
<keyword evidence="3" id="KW-1185">Reference proteome</keyword>
<dbReference type="EMBL" id="RZGK01000006">
    <property type="protein sequence ID" value="KAF9698646.1"/>
    <property type="molecule type" value="Genomic_DNA"/>
</dbReference>
<evidence type="ECO:0000313" key="3">
    <source>
        <dbReference type="Proteomes" id="UP000651452"/>
    </source>
</evidence>
<comment type="caution">
    <text evidence="2">The sequence shown here is derived from an EMBL/GenBank/DDBJ whole genome shotgun (WGS) entry which is preliminary data.</text>
</comment>
<dbReference type="OrthoDB" id="3799486at2759"/>
<dbReference type="AlphaFoldDB" id="A0A8H7MFE9"/>
<accession>A0A8H7MFE9</accession>